<dbReference type="GO" id="GO:0009055">
    <property type="term" value="F:electron transfer activity"/>
    <property type="evidence" value="ECO:0007669"/>
    <property type="project" value="InterPro"/>
</dbReference>
<evidence type="ECO:0000313" key="6">
    <source>
        <dbReference type="EMBL" id="RRJ90130.1"/>
    </source>
</evidence>
<dbReference type="Gene3D" id="1.10.760.10">
    <property type="entry name" value="Cytochrome c-like domain"/>
    <property type="match status" value="1"/>
</dbReference>
<keyword evidence="2 4" id="KW-0479">Metal-binding</keyword>
<evidence type="ECO:0000313" key="7">
    <source>
        <dbReference type="Proteomes" id="UP000275719"/>
    </source>
</evidence>
<comment type="caution">
    <text evidence="6">The sequence shown here is derived from an EMBL/GenBank/DDBJ whole genome shotgun (WGS) entry which is preliminary data.</text>
</comment>
<sequence length="142" mass="16474">MKKILLIILIILGLLIVYELFKEEISNKLNQNHTEYIDTIEVNPVEPRTNQVTNQISTTDTSLGKSIFRENCAPCHKLDEDMIGPKLSKIDSLTYFNWLTNEDFEKSNQGKGLSMTKHHFNYSSNLTKEEINSIYTYLKQNE</sequence>
<dbReference type="AlphaFoldDB" id="A0A3P3W569"/>
<dbReference type="Pfam" id="PF00034">
    <property type="entry name" value="Cytochrom_C"/>
    <property type="match status" value="1"/>
</dbReference>
<evidence type="ECO:0000256" key="3">
    <source>
        <dbReference type="ARBA" id="ARBA00023004"/>
    </source>
</evidence>
<name>A0A3P3W569_9FLAO</name>
<accession>A0A3P3W569</accession>
<reference evidence="6 7" key="1">
    <citation type="submission" date="2018-11" db="EMBL/GenBank/DDBJ databases">
        <title>Flavobacterium sp. nov., YIM 102701-2 draft genome.</title>
        <authorList>
            <person name="Li G."/>
            <person name="Jiang Y."/>
        </authorList>
    </citation>
    <scope>NUCLEOTIDE SEQUENCE [LARGE SCALE GENOMIC DNA]</scope>
    <source>
        <strain evidence="6 7">YIM 102701-2</strain>
    </source>
</reference>
<dbReference type="SUPFAM" id="SSF46626">
    <property type="entry name" value="Cytochrome c"/>
    <property type="match status" value="1"/>
</dbReference>
<feature type="domain" description="Cytochrome c" evidence="5">
    <location>
        <begin position="59"/>
        <end position="142"/>
    </location>
</feature>
<evidence type="ECO:0000259" key="5">
    <source>
        <dbReference type="PROSITE" id="PS51007"/>
    </source>
</evidence>
<keyword evidence="1 4" id="KW-0349">Heme</keyword>
<evidence type="ECO:0000256" key="1">
    <source>
        <dbReference type="ARBA" id="ARBA00022617"/>
    </source>
</evidence>
<keyword evidence="7" id="KW-1185">Reference proteome</keyword>
<dbReference type="Proteomes" id="UP000275719">
    <property type="component" value="Unassembled WGS sequence"/>
</dbReference>
<dbReference type="GO" id="GO:0020037">
    <property type="term" value="F:heme binding"/>
    <property type="evidence" value="ECO:0007669"/>
    <property type="project" value="InterPro"/>
</dbReference>
<dbReference type="InterPro" id="IPR009056">
    <property type="entry name" value="Cyt_c-like_dom"/>
</dbReference>
<evidence type="ECO:0000256" key="2">
    <source>
        <dbReference type="ARBA" id="ARBA00022723"/>
    </source>
</evidence>
<dbReference type="EMBL" id="RQVQ01000019">
    <property type="protein sequence ID" value="RRJ90130.1"/>
    <property type="molecule type" value="Genomic_DNA"/>
</dbReference>
<evidence type="ECO:0000256" key="4">
    <source>
        <dbReference type="PROSITE-ProRule" id="PRU00433"/>
    </source>
</evidence>
<dbReference type="OrthoDB" id="955119at2"/>
<dbReference type="RefSeq" id="WP_125019197.1">
    <property type="nucleotide sequence ID" value="NZ_RQVQ01000019.1"/>
</dbReference>
<dbReference type="PROSITE" id="PS51007">
    <property type="entry name" value="CYTC"/>
    <property type="match status" value="1"/>
</dbReference>
<keyword evidence="3 4" id="KW-0408">Iron</keyword>
<organism evidence="6 7">
    <name type="scientific">Paenimyroides tangerinum</name>
    <dbReference type="NCBI Taxonomy" id="2488728"/>
    <lineage>
        <taxon>Bacteria</taxon>
        <taxon>Pseudomonadati</taxon>
        <taxon>Bacteroidota</taxon>
        <taxon>Flavobacteriia</taxon>
        <taxon>Flavobacteriales</taxon>
        <taxon>Flavobacteriaceae</taxon>
        <taxon>Paenimyroides</taxon>
    </lineage>
</organism>
<gene>
    <name evidence="6" type="ORF">EG240_09680</name>
</gene>
<dbReference type="InterPro" id="IPR036909">
    <property type="entry name" value="Cyt_c-like_dom_sf"/>
</dbReference>
<dbReference type="GO" id="GO:0046872">
    <property type="term" value="F:metal ion binding"/>
    <property type="evidence" value="ECO:0007669"/>
    <property type="project" value="UniProtKB-KW"/>
</dbReference>
<protein>
    <recommendedName>
        <fullName evidence="5">Cytochrome c domain-containing protein</fullName>
    </recommendedName>
</protein>
<proteinExistence type="predicted"/>